<comment type="function">
    <text evidence="12">Catalyzes the oxidation of L-aspartate to iminoaspartate.</text>
</comment>
<evidence type="ECO:0000259" key="14">
    <source>
        <dbReference type="Pfam" id="PF02910"/>
    </source>
</evidence>
<evidence type="ECO:0000256" key="12">
    <source>
        <dbReference type="RuleBase" id="RU362049"/>
    </source>
</evidence>
<accession>A0A2S8SWS5</accession>
<dbReference type="GO" id="GO:0005737">
    <property type="term" value="C:cytoplasm"/>
    <property type="evidence" value="ECO:0007669"/>
    <property type="project" value="UniProtKB-SubCell"/>
</dbReference>
<dbReference type="AlphaFoldDB" id="A0A2S8SWS5"/>
<keyword evidence="6 12" id="KW-0662">Pyridine nucleotide biosynthesis</keyword>
<dbReference type="SUPFAM" id="SSF56425">
    <property type="entry name" value="Succinate dehydrogenase/fumarate reductase flavoprotein, catalytic domain"/>
    <property type="match status" value="1"/>
</dbReference>
<evidence type="ECO:0000256" key="2">
    <source>
        <dbReference type="ARBA" id="ARBA00004950"/>
    </source>
</evidence>
<dbReference type="InterPro" id="IPR015939">
    <property type="entry name" value="Fum_Rdtase/Succ_DH_flav-like_C"/>
</dbReference>
<comment type="subcellular location">
    <subcellularLocation>
        <location evidence="12">Cytoplasm</location>
    </subcellularLocation>
</comment>
<comment type="caution">
    <text evidence="15">The sequence shown here is derived from an EMBL/GenBank/DDBJ whole genome shotgun (WGS) entry which is preliminary data.</text>
</comment>
<dbReference type="InterPro" id="IPR037099">
    <property type="entry name" value="Fum_R/Succ_DH_flav-like_C_sf"/>
</dbReference>
<keyword evidence="5 12" id="KW-0285">Flavoprotein</keyword>
<dbReference type="SUPFAM" id="SSF51905">
    <property type="entry name" value="FAD/NAD(P)-binding domain"/>
    <property type="match status" value="1"/>
</dbReference>
<evidence type="ECO:0000256" key="10">
    <source>
        <dbReference type="NCBIfam" id="TIGR00551"/>
    </source>
</evidence>
<dbReference type="InParanoid" id="A0A2S8SWS5"/>
<evidence type="ECO:0000256" key="9">
    <source>
        <dbReference type="ARBA" id="ARBA00048305"/>
    </source>
</evidence>
<evidence type="ECO:0000259" key="13">
    <source>
        <dbReference type="Pfam" id="PF00890"/>
    </source>
</evidence>
<dbReference type="Gene3D" id="3.90.700.10">
    <property type="entry name" value="Succinate dehydrogenase/fumarate reductase flavoprotein, catalytic domain"/>
    <property type="match status" value="1"/>
</dbReference>
<evidence type="ECO:0000256" key="8">
    <source>
        <dbReference type="ARBA" id="ARBA00023002"/>
    </source>
</evidence>
<proteinExistence type="inferred from homology"/>
<evidence type="ECO:0000313" key="15">
    <source>
        <dbReference type="EMBL" id="PQV65252.1"/>
    </source>
</evidence>
<dbReference type="GO" id="GO:0034628">
    <property type="term" value="P:'de novo' NAD+ biosynthetic process from L-aspartate"/>
    <property type="evidence" value="ECO:0007669"/>
    <property type="project" value="TreeGrafter"/>
</dbReference>
<comment type="similarity">
    <text evidence="3 12">Belongs to the FAD-dependent oxidoreductase 2 family. NadB subfamily.</text>
</comment>
<dbReference type="PIRSF" id="PIRSF000171">
    <property type="entry name" value="SDHA_APRA_LASPO"/>
    <property type="match status" value="1"/>
</dbReference>
<feature type="active site" description="Proton acceptor" evidence="11">
    <location>
        <position position="340"/>
    </location>
</feature>
<dbReference type="FunFam" id="3.90.700.10:FF:000002">
    <property type="entry name" value="L-aspartate oxidase"/>
    <property type="match status" value="1"/>
</dbReference>
<dbReference type="InterPro" id="IPR003953">
    <property type="entry name" value="FAD-dep_OxRdtase_2_FAD-bd"/>
</dbReference>
<dbReference type="NCBIfam" id="TIGR00551">
    <property type="entry name" value="nadB"/>
    <property type="match status" value="1"/>
</dbReference>
<dbReference type="Proteomes" id="UP000237684">
    <property type="component" value="Unassembled WGS sequence"/>
</dbReference>
<dbReference type="UniPathway" id="UPA00253">
    <property type="reaction ID" value="UER00326"/>
</dbReference>
<evidence type="ECO:0000256" key="6">
    <source>
        <dbReference type="ARBA" id="ARBA00022642"/>
    </source>
</evidence>
<evidence type="ECO:0000256" key="3">
    <source>
        <dbReference type="ARBA" id="ARBA00008562"/>
    </source>
</evidence>
<comment type="pathway">
    <text evidence="2 12">Cofactor biosynthesis; NAD(+) biosynthesis; iminoaspartate from L-aspartate (oxidase route): step 1/1.</text>
</comment>
<gene>
    <name evidence="15" type="ORF">B1R32_102261</name>
</gene>
<dbReference type="Gene3D" id="1.20.58.100">
    <property type="entry name" value="Fumarate reductase/succinate dehydrogenase flavoprotein-like, C-terminal domain"/>
    <property type="match status" value="1"/>
</dbReference>
<evidence type="ECO:0000256" key="1">
    <source>
        <dbReference type="ARBA" id="ARBA00001974"/>
    </source>
</evidence>
<evidence type="ECO:0000256" key="11">
    <source>
        <dbReference type="PIRSR" id="PIRSR000171-1"/>
    </source>
</evidence>
<name>A0A2S8SWS5_9BACT</name>
<dbReference type="PANTHER" id="PTHR42716:SF2">
    <property type="entry name" value="L-ASPARTATE OXIDASE, CHLOROPLASTIC"/>
    <property type="match status" value="1"/>
</dbReference>
<keyword evidence="7 12" id="KW-0274">FAD</keyword>
<dbReference type="FunCoup" id="A0A2S8SWS5">
    <property type="interactions" value="333"/>
</dbReference>
<dbReference type="InterPro" id="IPR005288">
    <property type="entry name" value="NadB"/>
</dbReference>
<evidence type="ECO:0000256" key="4">
    <source>
        <dbReference type="ARBA" id="ARBA00012173"/>
    </source>
</evidence>
<comment type="catalytic activity">
    <reaction evidence="9">
        <text>L-aspartate + O2 = iminosuccinate + H2O2</text>
        <dbReference type="Rhea" id="RHEA:25876"/>
        <dbReference type="ChEBI" id="CHEBI:15379"/>
        <dbReference type="ChEBI" id="CHEBI:16240"/>
        <dbReference type="ChEBI" id="CHEBI:29991"/>
        <dbReference type="ChEBI" id="CHEBI:77875"/>
        <dbReference type="EC" id="1.4.3.16"/>
    </reaction>
    <physiologicalReaction direction="left-to-right" evidence="9">
        <dbReference type="Rhea" id="RHEA:25877"/>
    </physiologicalReaction>
</comment>
<organism evidence="15 16">
    <name type="scientific">Abditibacterium utsteinense</name>
    <dbReference type="NCBI Taxonomy" id="1960156"/>
    <lineage>
        <taxon>Bacteria</taxon>
        <taxon>Pseudomonadati</taxon>
        <taxon>Abditibacteriota</taxon>
        <taxon>Abditibacteriia</taxon>
        <taxon>Abditibacteriales</taxon>
        <taxon>Abditibacteriaceae</taxon>
        <taxon>Abditibacterium</taxon>
    </lineage>
</organism>
<dbReference type="GO" id="GO:0008734">
    <property type="term" value="F:L-aspartate oxidase activity"/>
    <property type="evidence" value="ECO:0007669"/>
    <property type="project" value="UniProtKB-UniRule"/>
</dbReference>
<keyword evidence="16" id="KW-1185">Reference proteome</keyword>
<dbReference type="PRINTS" id="PR00368">
    <property type="entry name" value="FADPNR"/>
</dbReference>
<dbReference type="SUPFAM" id="SSF46977">
    <property type="entry name" value="Succinate dehydrogenase/fumarate reductase flavoprotein C-terminal domain"/>
    <property type="match status" value="1"/>
</dbReference>
<evidence type="ECO:0000256" key="7">
    <source>
        <dbReference type="ARBA" id="ARBA00022827"/>
    </source>
</evidence>
<dbReference type="Pfam" id="PF00890">
    <property type="entry name" value="FAD_binding_2"/>
    <property type="match status" value="1"/>
</dbReference>
<protein>
    <recommendedName>
        <fullName evidence="4 10">L-aspartate oxidase</fullName>
        <ecNumber evidence="4 10">1.4.3.16</ecNumber>
    </recommendedName>
</protein>
<keyword evidence="8 12" id="KW-0560">Oxidoreductase</keyword>
<sequence length="594" mass="64114">MKGAKNQGSSRLLYILACILVIVVIPKRCNSKTKPRKFLCPGVSARSRNFMIPLLPLDLTQLPVRDFDFLIIGSGVAGLSCALELAEHGSVAVLTKEEIQDGSTQWAQGGIAAVLSPEPLDSPALHQSDTETAGAGLSDPIAVKVLVTEGPKRIRELIARGAHFDTEANGELKLTREAAHRARRIVHAQGDSTGREVQRSLSQLAFDSEEISVLENHLTVDFWIENGRCCGAVALDAQGKPTLFRAKATIAATGGVGALYKVTTNPPVLTGDGMAMAFRAGAELMDMEFVQFHPTAFALGPSNPKFLISEAVRGEGALLLNASGERFMPKYHEDAELAPRDVVARAIASEILASDVDFVTLDLTKNSAQEIAARFPTIYSTCVAYGIDPATTPIPVSPAEHYMMGGIRTDMDGATNVPGLLACGECACTGVHGANRLASNSMLEGLVFGIRTVRAAIHCVQENIELCEPTHSTKNEGERVDFPLDTLEAAKNELKTAMWKGVGLVRDESGLKATLQILNELYAKFGHPAPTREAIELANMIECAWLMTRAAIARRESRGAHFRRDFPDLDEAWKHHLLLGGERDDLVITPIEVK</sequence>
<dbReference type="NCBIfam" id="NF005701">
    <property type="entry name" value="PRK07512.1"/>
    <property type="match status" value="1"/>
</dbReference>
<dbReference type="InterPro" id="IPR036188">
    <property type="entry name" value="FAD/NAD-bd_sf"/>
</dbReference>
<dbReference type="PANTHER" id="PTHR42716">
    <property type="entry name" value="L-ASPARTATE OXIDASE"/>
    <property type="match status" value="1"/>
</dbReference>
<evidence type="ECO:0000256" key="5">
    <source>
        <dbReference type="ARBA" id="ARBA00022630"/>
    </source>
</evidence>
<dbReference type="EMBL" id="NIGF01000002">
    <property type="protein sequence ID" value="PQV65252.1"/>
    <property type="molecule type" value="Genomic_DNA"/>
</dbReference>
<reference evidence="15 16" key="1">
    <citation type="journal article" date="2018" name="Syst. Appl. Microbiol.">
        <title>Abditibacterium utsteinense sp. nov., the first cultivated member of candidate phylum FBP, isolated from ice-free Antarctic soil samples.</title>
        <authorList>
            <person name="Tahon G."/>
            <person name="Tytgat B."/>
            <person name="Lebbe L."/>
            <person name="Carlier A."/>
            <person name="Willems A."/>
        </authorList>
    </citation>
    <scope>NUCLEOTIDE SEQUENCE [LARGE SCALE GENOMIC DNA]</scope>
    <source>
        <strain evidence="15 16">LMG 29911</strain>
    </source>
</reference>
<dbReference type="EC" id="1.4.3.16" evidence="4 10"/>
<comment type="cofactor">
    <cofactor evidence="1 12">
        <name>FAD</name>
        <dbReference type="ChEBI" id="CHEBI:57692"/>
    </cofactor>
</comment>
<feature type="domain" description="FAD-dependent oxidoreductase 2 FAD-binding" evidence="13">
    <location>
        <begin position="68"/>
        <end position="441"/>
    </location>
</feature>
<dbReference type="Gene3D" id="3.50.50.60">
    <property type="entry name" value="FAD/NAD(P)-binding domain"/>
    <property type="match status" value="1"/>
</dbReference>
<evidence type="ECO:0000313" key="16">
    <source>
        <dbReference type="Proteomes" id="UP000237684"/>
    </source>
</evidence>
<dbReference type="InterPro" id="IPR027477">
    <property type="entry name" value="Succ_DH/fumarate_Rdtase_cat_sf"/>
</dbReference>
<dbReference type="Pfam" id="PF02910">
    <property type="entry name" value="Succ_DH_flav_C"/>
    <property type="match status" value="1"/>
</dbReference>
<feature type="domain" description="Fumarate reductase/succinate dehydrogenase flavoprotein-like C-terminal" evidence="14">
    <location>
        <begin position="492"/>
        <end position="580"/>
    </location>
</feature>